<feature type="signal peptide" evidence="3">
    <location>
        <begin position="1"/>
        <end position="18"/>
    </location>
</feature>
<dbReference type="InterPro" id="IPR018466">
    <property type="entry name" value="Kre9/Knh1-like_N"/>
</dbReference>
<name>A0A319FGX1_ASPSB</name>
<dbReference type="VEuPathDB" id="FungiDB:BO78DRAFT_369384"/>
<evidence type="ECO:0000313" key="5">
    <source>
        <dbReference type="EMBL" id="PYI06223.1"/>
    </source>
</evidence>
<evidence type="ECO:0000313" key="6">
    <source>
        <dbReference type="Proteomes" id="UP000248423"/>
    </source>
</evidence>
<feature type="domain" description="Yeast cell wall synthesis Kre9/Knh1-like N-terminal" evidence="4">
    <location>
        <begin position="26"/>
        <end position="113"/>
    </location>
</feature>
<organism evidence="5 6">
    <name type="scientific">Aspergillus sclerotiicarbonarius (strain CBS 121057 / IBT 28362)</name>
    <dbReference type="NCBI Taxonomy" id="1448318"/>
    <lineage>
        <taxon>Eukaryota</taxon>
        <taxon>Fungi</taxon>
        <taxon>Dikarya</taxon>
        <taxon>Ascomycota</taxon>
        <taxon>Pezizomycotina</taxon>
        <taxon>Eurotiomycetes</taxon>
        <taxon>Eurotiomycetidae</taxon>
        <taxon>Eurotiales</taxon>
        <taxon>Aspergillaceae</taxon>
        <taxon>Aspergillus</taxon>
        <taxon>Aspergillus subgen. Circumdati</taxon>
    </lineage>
</organism>
<keyword evidence="6" id="KW-1185">Reference proteome</keyword>
<dbReference type="STRING" id="1448318.A0A319FGX1"/>
<dbReference type="InterPro" id="IPR052982">
    <property type="entry name" value="SRP1/TIP1-like"/>
</dbReference>
<evidence type="ECO:0000256" key="2">
    <source>
        <dbReference type="SAM" id="MobiDB-lite"/>
    </source>
</evidence>
<feature type="region of interest" description="Disordered" evidence="2">
    <location>
        <begin position="152"/>
        <end position="201"/>
    </location>
</feature>
<dbReference type="PANTHER" id="PTHR40633">
    <property type="entry name" value="MATRIX PROTEIN, PUTATIVE (AFU_ORTHOLOGUE AFUA_8G05410)-RELATED"/>
    <property type="match status" value="1"/>
</dbReference>
<feature type="region of interest" description="Disordered" evidence="2">
    <location>
        <begin position="126"/>
        <end position="145"/>
    </location>
</feature>
<evidence type="ECO:0000259" key="4">
    <source>
        <dbReference type="Pfam" id="PF10342"/>
    </source>
</evidence>
<dbReference type="EMBL" id="KZ826351">
    <property type="protein sequence ID" value="PYI06223.1"/>
    <property type="molecule type" value="Genomic_DNA"/>
</dbReference>
<reference evidence="5 6" key="1">
    <citation type="submission" date="2018-02" db="EMBL/GenBank/DDBJ databases">
        <title>The genomes of Aspergillus section Nigri reveals drivers in fungal speciation.</title>
        <authorList>
            <consortium name="DOE Joint Genome Institute"/>
            <person name="Vesth T.C."/>
            <person name="Nybo J."/>
            <person name="Theobald S."/>
            <person name="Brandl J."/>
            <person name="Frisvad J.C."/>
            <person name="Nielsen K.F."/>
            <person name="Lyhne E.K."/>
            <person name="Kogle M.E."/>
            <person name="Kuo A."/>
            <person name="Riley R."/>
            <person name="Clum A."/>
            <person name="Nolan M."/>
            <person name="Lipzen A."/>
            <person name="Salamov A."/>
            <person name="Henrissat B."/>
            <person name="Wiebenga A."/>
            <person name="De vries R.P."/>
            <person name="Grigoriev I.V."/>
            <person name="Mortensen U.H."/>
            <person name="Andersen M.R."/>
            <person name="Baker S.E."/>
        </authorList>
    </citation>
    <scope>NUCLEOTIDE SEQUENCE [LARGE SCALE GENOMIC DNA]</scope>
    <source>
        <strain evidence="5 6">CBS 121057</strain>
    </source>
</reference>
<dbReference type="Pfam" id="PF10342">
    <property type="entry name" value="Kre9_KNH"/>
    <property type="match status" value="1"/>
</dbReference>
<evidence type="ECO:0000256" key="1">
    <source>
        <dbReference type="ARBA" id="ARBA00022729"/>
    </source>
</evidence>
<dbReference type="Proteomes" id="UP000248423">
    <property type="component" value="Unassembled WGS sequence"/>
</dbReference>
<dbReference type="OrthoDB" id="2260257at2759"/>
<evidence type="ECO:0000256" key="3">
    <source>
        <dbReference type="SAM" id="SignalP"/>
    </source>
</evidence>
<gene>
    <name evidence="5" type="ORF">BO78DRAFT_369384</name>
</gene>
<feature type="chain" id="PRO_5016370442" description="Yeast cell wall synthesis Kre9/Knh1-like N-terminal domain-containing protein" evidence="3">
    <location>
        <begin position="19"/>
        <end position="227"/>
    </location>
</feature>
<sequence>MRSMIYLALSALATLATATQNPFNVPDGGYEFDAGSPTTLIWDPTTSGTVTLRLQWGAVFTTTTGDLIVESISNSGNYTWTPSASLASRSDYTVEIIDDDDTSIVNYTPRFSIAGTTGAVTTSAASSTTTSAASSTSSSSSSEQSTTASATTLSTATSSTSSSTSSTTGSASTASASSSKTASSGSSLTASSSSSSATTTTLSTNAGMANRVSLGMMALVLGAIALI</sequence>
<proteinExistence type="predicted"/>
<keyword evidence="1 3" id="KW-0732">Signal</keyword>
<protein>
    <recommendedName>
        <fullName evidence="4">Yeast cell wall synthesis Kre9/Knh1-like N-terminal domain-containing protein</fullName>
    </recommendedName>
</protein>
<accession>A0A319FGX1</accession>
<dbReference type="AlphaFoldDB" id="A0A319FGX1"/>
<dbReference type="PANTHER" id="PTHR40633:SF5">
    <property type="entry name" value="ANCHORED PROTEIN, PUTATIVE (AFU_ORTHOLOGUE AFUA_8G04370)-RELATED"/>
    <property type="match status" value="1"/>
</dbReference>